<accession>B4S3R6</accession>
<dbReference type="InterPro" id="IPR000157">
    <property type="entry name" value="TIR_dom"/>
</dbReference>
<reference evidence="2" key="1">
    <citation type="submission" date="2008-06" db="EMBL/GenBank/DDBJ databases">
        <title>Complete sequence of chromosome of Prosthecochloris aestuarii DSM 271.</title>
        <authorList>
            <consortium name="US DOE Joint Genome Institute"/>
            <person name="Lucas S."/>
            <person name="Copeland A."/>
            <person name="Lapidus A."/>
            <person name="Glavina del Rio T."/>
            <person name="Dalin E."/>
            <person name="Tice H."/>
            <person name="Bruce D."/>
            <person name="Goodwin L."/>
            <person name="Pitluck S."/>
            <person name="Schmutz J."/>
            <person name="Larimer F."/>
            <person name="Land M."/>
            <person name="Hauser L."/>
            <person name="Kyrpides N."/>
            <person name="Anderson I."/>
            <person name="Liu Z."/>
            <person name="Li T."/>
            <person name="Zhao F."/>
            <person name="Overmann J."/>
            <person name="Bryant D.A."/>
            <person name="Richardson P."/>
        </authorList>
    </citation>
    <scope>NUCLEOTIDE SEQUENCE [LARGE SCALE GENOMIC DNA]</scope>
    <source>
        <strain evidence="2">DSM 271</strain>
    </source>
</reference>
<dbReference type="KEGG" id="paa:Paes_0204"/>
<protein>
    <submittedName>
        <fullName evidence="2">TIR protein</fullName>
    </submittedName>
</protein>
<dbReference type="Pfam" id="PF13676">
    <property type="entry name" value="TIR_2"/>
    <property type="match status" value="1"/>
</dbReference>
<keyword evidence="3" id="KW-1185">Reference proteome</keyword>
<dbReference type="RefSeq" id="WP_012504799.1">
    <property type="nucleotide sequence ID" value="NC_011059.1"/>
</dbReference>
<dbReference type="GO" id="GO:0007165">
    <property type="term" value="P:signal transduction"/>
    <property type="evidence" value="ECO:0007669"/>
    <property type="project" value="InterPro"/>
</dbReference>
<sequence>MADIFISYAREDLKRIKLLVEALTKQGWSVFWDRRIRAGQKFSSVIENELQNAQCAIVAWSEHSVNSDWVHDEATEAKERNILVPVLLDVIKPPMGFRRIHAADLTVFGTGKRDSVLEQLFEDIREIVGEPSRLHRDVEEPIKRKPEERMEPFDLVDVDGATYKTIQIGKQVWMAENLDVSRYRNGDAIPRVQDPEKWAELTTGAWCYYDNDTGNGRVYGKLYNWYAVNDPRGLAPEGWHVPSDKEWQELERFLGMSRYDAEKTGLRGSIGGKLKEAGSLHWREPNAGATNETGFTALAGGYRYYNGGFFYIGGYASFWSSSAYGDAIAWNRKLSYLGTEVYRDLSNRRVGMSVRCVRDD</sequence>
<feature type="domain" description="TIR" evidence="1">
    <location>
        <begin position="1"/>
        <end position="128"/>
    </location>
</feature>
<dbReference type="NCBIfam" id="TIGR02145">
    <property type="entry name" value="Fib_succ_major"/>
    <property type="match status" value="1"/>
</dbReference>
<dbReference type="EMBL" id="CP001108">
    <property type="protein sequence ID" value="ACF45262.1"/>
    <property type="molecule type" value="Genomic_DNA"/>
</dbReference>
<evidence type="ECO:0000313" key="2">
    <source>
        <dbReference type="EMBL" id="ACF45262.1"/>
    </source>
</evidence>
<dbReference type="InterPro" id="IPR011871">
    <property type="entry name" value="Fib_succ_major"/>
</dbReference>
<dbReference type="STRING" id="290512.Paes_0204"/>
<organism evidence="2 3">
    <name type="scientific">Prosthecochloris aestuarii (strain DSM 271 / SK 413)</name>
    <dbReference type="NCBI Taxonomy" id="290512"/>
    <lineage>
        <taxon>Bacteria</taxon>
        <taxon>Pseudomonadati</taxon>
        <taxon>Chlorobiota</taxon>
        <taxon>Chlorobiia</taxon>
        <taxon>Chlorobiales</taxon>
        <taxon>Chlorobiaceae</taxon>
        <taxon>Prosthecochloris</taxon>
    </lineage>
</organism>
<dbReference type="HOGENOM" id="CLU_769163_0_0_10"/>
<proteinExistence type="predicted"/>
<gene>
    <name evidence="2" type="ordered locus">Paes_0204</name>
</gene>
<evidence type="ECO:0000313" key="3">
    <source>
        <dbReference type="Proteomes" id="UP000002725"/>
    </source>
</evidence>
<dbReference type="Pfam" id="PF09603">
    <property type="entry name" value="Fib_succ_major"/>
    <property type="match status" value="1"/>
</dbReference>
<dbReference type="AlphaFoldDB" id="B4S3R6"/>
<dbReference type="eggNOG" id="COG1680">
    <property type="taxonomic scope" value="Bacteria"/>
</dbReference>
<dbReference type="eggNOG" id="COG1262">
    <property type="taxonomic scope" value="Bacteria"/>
</dbReference>
<dbReference type="SMART" id="SM00255">
    <property type="entry name" value="TIR"/>
    <property type="match status" value="1"/>
</dbReference>
<name>B4S3R6_PROA2</name>
<dbReference type="Gene3D" id="3.40.50.10140">
    <property type="entry name" value="Toll/interleukin-1 receptor homology (TIR) domain"/>
    <property type="match status" value="1"/>
</dbReference>
<evidence type="ECO:0000259" key="1">
    <source>
        <dbReference type="PROSITE" id="PS50104"/>
    </source>
</evidence>
<dbReference type="SUPFAM" id="SSF52200">
    <property type="entry name" value="Toll/Interleukin receptor TIR domain"/>
    <property type="match status" value="1"/>
</dbReference>
<dbReference type="InterPro" id="IPR035897">
    <property type="entry name" value="Toll_tir_struct_dom_sf"/>
</dbReference>
<dbReference type="Proteomes" id="UP000002725">
    <property type="component" value="Chromosome"/>
</dbReference>
<dbReference type="PROSITE" id="PS50104">
    <property type="entry name" value="TIR"/>
    <property type="match status" value="1"/>
</dbReference>